<keyword evidence="7" id="KW-0131">Cell cycle</keyword>
<dbReference type="GO" id="GO:0051301">
    <property type="term" value="P:cell division"/>
    <property type="evidence" value="ECO:0007669"/>
    <property type="project" value="UniProtKB-KW"/>
</dbReference>
<keyword evidence="6" id="KW-0469">Meiosis</keyword>
<keyword evidence="4" id="KW-0498">Mitosis</keyword>
<evidence type="ECO:0000256" key="8">
    <source>
        <dbReference type="ARBA" id="ARBA00024776"/>
    </source>
</evidence>
<dbReference type="GO" id="GO:0016787">
    <property type="term" value="F:hydrolase activity"/>
    <property type="evidence" value="ECO:0007669"/>
    <property type="project" value="UniProtKB-KW"/>
</dbReference>
<dbReference type="Gene3D" id="1.20.120.850">
    <property type="entry name" value="SWI2/SNF2 ATPases, N-terminal domain"/>
    <property type="match status" value="1"/>
</dbReference>
<dbReference type="GO" id="GO:0007131">
    <property type="term" value="P:reciprocal meiotic recombination"/>
    <property type="evidence" value="ECO:0007669"/>
    <property type="project" value="TreeGrafter"/>
</dbReference>
<organism evidence="11">
    <name type="scientific">Lygus hesperus</name>
    <name type="common">Western plant bug</name>
    <dbReference type="NCBI Taxonomy" id="30085"/>
    <lineage>
        <taxon>Eukaryota</taxon>
        <taxon>Metazoa</taxon>
        <taxon>Ecdysozoa</taxon>
        <taxon>Arthropoda</taxon>
        <taxon>Hexapoda</taxon>
        <taxon>Insecta</taxon>
        <taxon>Pterygota</taxon>
        <taxon>Neoptera</taxon>
        <taxon>Paraneoptera</taxon>
        <taxon>Hemiptera</taxon>
        <taxon>Heteroptera</taxon>
        <taxon>Panheteroptera</taxon>
        <taxon>Cimicomorpha</taxon>
        <taxon>Miridae</taxon>
        <taxon>Mirini</taxon>
        <taxon>Lygus</taxon>
    </lineage>
</organism>
<protein>
    <recommendedName>
        <fullName evidence="2">DNA repair and recombination protein RAD54-like</fullName>
    </recommendedName>
    <alternativeName>
        <fullName evidence="9">Protein okra</fullName>
    </alternativeName>
</protein>
<evidence type="ECO:0000256" key="7">
    <source>
        <dbReference type="ARBA" id="ARBA00023306"/>
    </source>
</evidence>
<feature type="domain" description="Helicase C-terminal" evidence="10">
    <location>
        <begin position="39"/>
        <end position="134"/>
    </location>
</feature>
<dbReference type="Pfam" id="PF00271">
    <property type="entry name" value="Helicase_C"/>
    <property type="match status" value="1"/>
</dbReference>
<comment type="function">
    <text evidence="8">Involved in mitotic DNA repair and meiotic recombination. Functions in the recombinational DNA repair pathway. Essential for interhomolog gene conversion (GC), but may have a less important role in intersister GC than spn-A/Rad51. In the presence of DNA, spn-A/Rad51 enhances the ATPase activity of okr/Rad54.</text>
</comment>
<proteinExistence type="predicted"/>
<dbReference type="GO" id="GO:0015616">
    <property type="term" value="F:DNA translocase activity"/>
    <property type="evidence" value="ECO:0007669"/>
    <property type="project" value="TreeGrafter"/>
</dbReference>
<keyword evidence="5" id="KW-0378">Hydrolase</keyword>
<dbReference type="PROSITE" id="PS51194">
    <property type="entry name" value="HELICASE_CTER"/>
    <property type="match status" value="1"/>
</dbReference>
<reference evidence="12" key="3">
    <citation type="journal article" date="2016" name="Gigascience">
        <title>De novo construction of an expanded transcriptome assembly for the western tarnished plant bug, Lygus hesperus.</title>
        <authorList>
            <person name="Tassone E.E."/>
            <person name="Geib S.M."/>
            <person name="Hall B."/>
            <person name="Fabrick J.A."/>
            <person name="Brent C.S."/>
            <person name="Hull J.J."/>
        </authorList>
    </citation>
    <scope>NUCLEOTIDE SEQUENCE</scope>
</reference>
<dbReference type="GO" id="GO:0045003">
    <property type="term" value="P:double-strand break repair via synthesis-dependent strand annealing"/>
    <property type="evidence" value="ECO:0007669"/>
    <property type="project" value="TreeGrafter"/>
</dbReference>
<dbReference type="AlphaFoldDB" id="A0A0A9W8P9"/>
<evidence type="ECO:0000256" key="2">
    <source>
        <dbReference type="ARBA" id="ARBA00015341"/>
    </source>
</evidence>
<evidence type="ECO:0000256" key="4">
    <source>
        <dbReference type="ARBA" id="ARBA00022776"/>
    </source>
</evidence>
<evidence type="ECO:0000256" key="3">
    <source>
        <dbReference type="ARBA" id="ARBA00022618"/>
    </source>
</evidence>
<evidence type="ECO:0000256" key="1">
    <source>
        <dbReference type="ARBA" id="ARBA00011467"/>
    </source>
</evidence>
<dbReference type="GO" id="GO:0005634">
    <property type="term" value="C:nucleus"/>
    <property type="evidence" value="ECO:0007669"/>
    <property type="project" value="TreeGrafter"/>
</dbReference>
<dbReference type="InterPro" id="IPR001650">
    <property type="entry name" value="Helicase_C-like"/>
</dbReference>
<dbReference type="SUPFAM" id="SSF52540">
    <property type="entry name" value="P-loop containing nucleoside triphosphate hydrolases"/>
    <property type="match status" value="1"/>
</dbReference>
<name>A0A0A9W8P9_LYGHE</name>
<dbReference type="CDD" id="cd18793">
    <property type="entry name" value="SF2_C_SNF"/>
    <property type="match status" value="1"/>
</dbReference>
<evidence type="ECO:0000256" key="9">
    <source>
        <dbReference type="ARBA" id="ARBA00029956"/>
    </source>
</evidence>
<dbReference type="PANTHER" id="PTHR45629:SF7">
    <property type="entry name" value="DNA EXCISION REPAIR PROTEIN ERCC-6-RELATED"/>
    <property type="match status" value="1"/>
</dbReference>
<evidence type="ECO:0000313" key="12">
    <source>
        <dbReference type="EMBL" id="JAQ05162.1"/>
    </source>
</evidence>
<dbReference type="Gene3D" id="3.40.50.300">
    <property type="entry name" value="P-loop containing nucleotide triphosphate hydrolases"/>
    <property type="match status" value="1"/>
</dbReference>
<evidence type="ECO:0000259" key="10">
    <source>
        <dbReference type="PROSITE" id="PS51194"/>
    </source>
</evidence>
<dbReference type="PANTHER" id="PTHR45629">
    <property type="entry name" value="SNF2/RAD54 FAMILY MEMBER"/>
    <property type="match status" value="1"/>
</dbReference>
<keyword evidence="3" id="KW-0132">Cell division</keyword>
<dbReference type="InterPro" id="IPR050496">
    <property type="entry name" value="SNF2_RAD54_helicase_repair"/>
</dbReference>
<dbReference type="EMBL" id="GDHC01013467">
    <property type="protein sequence ID" value="JAQ05162.1"/>
    <property type="molecule type" value="Transcribed_RNA"/>
</dbReference>
<accession>A0A0A9W8P9</accession>
<dbReference type="InterPro" id="IPR027417">
    <property type="entry name" value="P-loop_NTPase"/>
</dbReference>
<evidence type="ECO:0000256" key="5">
    <source>
        <dbReference type="ARBA" id="ARBA00022801"/>
    </source>
</evidence>
<reference evidence="11" key="1">
    <citation type="journal article" date="2014" name="PLoS ONE">
        <title>Transcriptome-Based Identification of ABC Transporters in the Western Tarnished Plant Bug Lygus hesperus.</title>
        <authorList>
            <person name="Hull J.J."/>
            <person name="Chaney K."/>
            <person name="Geib S.M."/>
            <person name="Fabrick J.A."/>
            <person name="Brent C.S."/>
            <person name="Walsh D."/>
            <person name="Lavine L.C."/>
        </authorList>
    </citation>
    <scope>NUCLEOTIDE SEQUENCE</scope>
</reference>
<comment type="subunit">
    <text evidence="1">Interacts (via N-terminus) with spn-A/Rad51.</text>
</comment>
<evidence type="ECO:0000313" key="11">
    <source>
        <dbReference type="EMBL" id="JAG04837.1"/>
    </source>
</evidence>
<reference evidence="11" key="2">
    <citation type="submission" date="2014-07" db="EMBL/GenBank/DDBJ databases">
        <authorList>
            <person name="Hull J."/>
        </authorList>
    </citation>
    <scope>NUCLEOTIDE SEQUENCE</scope>
</reference>
<evidence type="ECO:0000256" key="6">
    <source>
        <dbReference type="ARBA" id="ARBA00023254"/>
    </source>
</evidence>
<dbReference type="EMBL" id="GBHO01038767">
    <property type="protein sequence ID" value="JAG04837.1"/>
    <property type="molecule type" value="Transcribed_RNA"/>
</dbReference>
<sequence length="134" mass="14626">MTRKCNRNGATDTGIPLSVLPKGFRKGDLSCESGSKIHFVSLVLDELRSNGDRDKLVIVSNFTQTLDIIAALCKLKKVAFFQLDGSTPIKKRQELVDYFNVPGSQEIVFLLSSKAGGVGLNLIGANRLILFDPD</sequence>
<dbReference type="InterPro" id="IPR049730">
    <property type="entry name" value="SNF2/RAD54-like_C"/>
</dbReference>
<gene>
    <name evidence="11" type="primary">okr</name>
    <name evidence="11" type="ORF">CM83_14790</name>
    <name evidence="12" type="ORF">g.12999</name>
</gene>